<dbReference type="Pfam" id="PF00126">
    <property type="entry name" value="HTH_1"/>
    <property type="match status" value="1"/>
</dbReference>
<evidence type="ECO:0000259" key="5">
    <source>
        <dbReference type="PROSITE" id="PS50931"/>
    </source>
</evidence>
<dbReference type="GO" id="GO:0000976">
    <property type="term" value="F:transcription cis-regulatory region binding"/>
    <property type="evidence" value="ECO:0007669"/>
    <property type="project" value="TreeGrafter"/>
</dbReference>
<dbReference type="Proteomes" id="UP000284841">
    <property type="component" value="Unassembled WGS sequence"/>
</dbReference>
<gene>
    <name evidence="6" type="ORF">DW099_00315</name>
</gene>
<dbReference type="InterPro" id="IPR000847">
    <property type="entry name" value="LysR_HTH_N"/>
</dbReference>
<sequence length="302" mass="33731">MNIKHLKSFVIVAKNGSISKAAALTNYSLSAVHDHLKALENELNVKLYERTTYGILLTEKGRQFLPYAESILNTYDEAMEEFDVTKQSLRLSASETGDFLIMKSLINRYIKKYPNVDVEYTKSTTDISIEKLTLERCDLSVICEPSFTTSKAKCSYLCDLPLVFVASPKHPSVIHGLKAARPFNTLLSTMALPVIDDLLKTAGLCYSDFFSATRNIGDLYTIKDLACSGQGIAILPETLVGEDLDSGKLKRIPELNHYFASKIFILTPLSHTAISAPVRNFIDLAYEFLNPKKISQKEKSKK</sequence>
<comment type="caution">
    <text evidence="6">The sequence shown here is derived from an EMBL/GenBank/DDBJ whole genome shotgun (WGS) entry which is preliminary data.</text>
</comment>
<dbReference type="InterPro" id="IPR005119">
    <property type="entry name" value="LysR_subst-bd"/>
</dbReference>
<keyword evidence="2" id="KW-0805">Transcription regulation</keyword>
<keyword evidence="4" id="KW-0804">Transcription</keyword>
<keyword evidence="7" id="KW-1185">Reference proteome</keyword>
<dbReference type="InterPro" id="IPR036388">
    <property type="entry name" value="WH-like_DNA-bd_sf"/>
</dbReference>
<reference evidence="6 7" key="1">
    <citation type="submission" date="2018-08" db="EMBL/GenBank/DDBJ databases">
        <title>A genome reference for cultivated species of the human gut microbiota.</title>
        <authorList>
            <person name="Zou Y."/>
            <person name="Xue W."/>
            <person name="Luo G."/>
        </authorList>
    </citation>
    <scope>NUCLEOTIDE SEQUENCE [LARGE SCALE GENOMIC DNA]</scope>
    <source>
        <strain evidence="6 7">AM07-24</strain>
    </source>
</reference>
<proteinExistence type="inferred from homology"/>
<dbReference type="InterPro" id="IPR036390">
    <property type="entry name" value="WH_DNA-bd_sf"/>
</dbReference>
<keyword evidence="3" id="KW-0238">DNA-binding</keyword>
<evidence type="ECO:0000313" key="7">
    <source>
        <dbReference type="Proteomes" id="UP000284841"/>
    </source>
</evidence>
<dbReference type="OrthoDB" id="9785745at2"/>
<feature type="domain" description="HTH lysR-type" evidence="5">
    <location>
        <begin position="1"/>
        <end position="58"/>
    </location>
</feature>
<evidence type="ECO:0000256" key="4">
    <source>
        <dbReference type="ARBA" id="ARBA00023163"/>
    </source>
</evidence>
<dbReference type="PROSITE" id="PS50931">
    <property type="entry name" value="HTH_LYSR"/>
    <property type="match status" value="1"/>
</dbReference>
<dbReference type="STRING" id="1776384.GCA_900086585_02285"/>
<evidence type="ECO:0000256" key="3">
    <source>
        <dbReference type="ARBA" id="ARBA00023125"/>
    </source>
</evidence>
<protein>
    <submittedName>
        <fullName evidence="6">LysR family transcriptional regulator</fullName>
    </submittedName>
</protein>
<evidence type="ECO:0000256" key="2">
    <source>
        <dbReference type="ARBA" id="ARBA00023015"/>
    </source>
</evidence>
<dbReference type="Gene3D" id="1.10.10.10">
    <property type="entry name" value="Winged helix-like DNA-binding domain superfamily/Winged helix DNA-binding domain"/>
    <property type="match status" value="1"/>
</dbReference>
<name>A0A415E5K4_9FIRM</name>
<dbReference type="AlphaFoldDB" id="A0A415E5K4"/>
<comment type="similarity">
    <text evidence="1">Belongs to the LysR transcriptional regulatory family.</text>
</comment>
<evidence type="ECO:0000313" key="6">
    <source>
        <dbReference type="EMBL" id="RHJ89056.1"/>
    </source>
</evidence>
<dbReference type="Gene3D" id="3.40.190.10">
    <property type="entry name" value="Periplasmic binding protein-like II"/>
    <property type="match status" value="4"/>
</dbReference>
<dbReference type="Pfam" id="PF03466">
    <property type="entry name" value="LysR_substrate"/>
    <property type="match status" value="1"/>
</dbReference>
<dbReference type="SUPFAM" id="SSF53850">
    <property type="entry name" value="Periplasmic binding protein-like II"/>
    <property type="match status" value="1"/>
</dbReference>
<dbReference type="SUPFAM" id="SSF46785">
    <property type="entry name" value="Winged helix' DNA-binding domain"/>
    <property type="match status" value="1"/>
</dbReference>
<dbReference type="PANTHER" id="PTHR30126">
    <property type="entry name" value="HTH-TYPE TRANSCRIPTIONAL REGULATOR"/>
    <property type="match status" value="1"/>
</dbReference>
<evidence type="ECO:0000256" key="1">
    <source>
        <dbReference type="ARBA" id="ARBA00009437"/>
    </source>
</evidence>
<dbReference type="GO" id="GO:0003700">
    <property type="term" value="F:DNA-binding transcription factor activity"/>
    <property type="evidence" value="ECO:0007669"/>
    <property type="project" value="InterPro"/>
</dbReference>
<accession>A0A415E5K4</accession>
<organism evidence="6 7">
    <name type="scientific">Emergencia timonensis</name>
    <dbReference type="NCBI Taxonomy" id="1776384"/>
    <lineage>
        <taxon>Bacteria</taxon>
        <taxon>Bacillati</taxon>
        <taxon>Bacillota</taxon>
        <taxon>Clostridia</taxon>
        <taxon>Peptostreptococcales</taxon>
        <taxon>Anaerovoracaceae</taxon>
        <taxon>Emergencia</taxon>
    </lineage>
</organism>
<dbReference type="EMBL" id="QRMS01000001">
    <property type="protein sequence ID" value="RHJ89056.1"/>
    <property type="molecule type" value="Genomic_DNA"/>
</dbReference>
<dbReference type="CDD" id="cd05466">
    <property type="entry name" value="PBP2_LTTR_substrate"/>
    <property type="match status" value="1"/>
</dbReference>
<dbReference type="RefSeq" id="WP_118333096.1">
    <property type="nucleotide sequence ID" value="NZ_AP025567.1"/>
</dbReference>
<dbReference type="PANTHER" id="PTHR30126:SF40">
    <property type="entry name" value="HTH-TYPE TRANSCRIPTIONAL REGULATOR GLTR"/>
    <property type="match status" value="1"/>
</dbReference>